<evidence type="ECO:0000313" key="3">
    <source>
        <dbReference type="Proteomes" id="UP000554144"/>
    </source>
</evidence>
<dbReference type="AlphaFoldDB" id="A0A853H3R7"/>
<evidence type="ECO:0000313" key="2">
    <source>
        <dbReference type="EMBL" id="NYT85203.1"/>
    </source>
</evidence>
<evidence type="ECO:0000256" key="1">
    <source>
        <dbReference type="SAM" id="Phobius"/>
    </source>
</evidence>
<sequence>MTDPICNFPRPSEQLTKPLNALKTHWGWFVAVGIAMLILGMVVLSYVLAATLVKVLFISGLLLKPAPSLLAMLR</sequence>
<feature type="transmembrane region" description="Helical" evidence="1">
    <location>
        <begin position="26"/>
        <end position="49"/>
    </location>
</feature>
<keyword evidence="1" id="KW-0472">Membrane</keyword>
<name>A0A853H3R7_9BURK</name>
<keyword evidence="1" id="KW-1133">Transmembrane helix</keyword>
<accession>A0A853H3R7</accession>
<comment type="caution">
    <text evidence="2">The sequence shown here is derived from an EMBL/GenBank/DDBJ whole genome shotgun (WGS) entry which is preliminary data.</text>
</comment>
<proteinExistence type="predicted"/>
<protein>
    <submittedName>
        <fullName evidence="2">Uncharacterized protein</fullName>
    </submittedName>
</protein>
<dbReference type="OrthoDB" id="8683768at2"/>
<dbReference type="RefSeq" id="WP_130037206.1">
    <property type="nucleotide sequence ID" value="NZ_JACCEV010000001.1"/>
</dbReference>
<organism evidence="2 3">
    <name type="scientific">Pollutimonas harenae</name>
    <dbReference type="NCBI Taxonomy" id="657015"/>
    <lineage>
        <taxon>Bacteria</taxon>
        <taxon>Pseudomonadati</taxon>
        <taxon>Pseudomonadota</taxon>
        <taxon>Betaproteobacteria</taxon>
        <taxon>Burkholderiales</taxon>
        <taxon>Alcaligenaceae</taxon>
        <taxon>Pollutimonas</taxon>
    </lineage>
</organism>
<gene>
    <name evidence="2" type="ORF">H0A62_06265</name>
</gene>
<dbReference type="Proteomes" id="UP000554144">
    <property type="component" value="Unassembled WGS sequence"/>
</dbReference>
<keyword evidence="3" id="KW-1185">Reference proteome</keyword>
<dbReference type="EMBL" id="JACCEV010000001">
    <property type="protein sequence ID" value="NYT85203.1"/>
    <property type="molecule type" value="Genomic_DNA"/>
</dbReference>
<reference evidence="2 3" key="1">
    <citation type="submission" date="2020-07" db="EMBL/GenBank/DDBJ databases">
        <title>Taxonomic revisions and descriptions of new bacterial species based on genomic comparisons in the high-G+C-content subgroup of the family Alcaligenaceae.</title>
        <authorList>
            <person name="Szabo A."/>
            <person name="Felfoldi T."/>
        </authorList>
    </citation>
    <scope>NUCLEOTIDE SEQUENCE [LARGE SCALE GENOMIC DNA]</scope>
    <source>
        <strain evidence="2 3">DSM 25667</strain>
    </source>
</reference>
<keyword evidence="1" id="KW-0812">Transmembrane</keyword>